<evidence type="ECO:0000313" key="3">
    <source>
        <dbReference type="Proteomes" id="UP001222325"/>
    </source>
</evidence>
<evidence type="ECO:0000313" key="2">
    <source>
        <dbReference type="EMBL" id="KAJ7076006.1"/>
    </source>
</evidence>
<feature type="domain" description="DUF6535" evidence="1">
    <location>
        <begin position="25"/>
        <end position="58"/>
    </location>
</feature>
<comment type="caution">
    <text evidence="2">The sequence shown here is derived from an EMBL/GenBank/DDBJ whole genome shotgun (WGS) entry which is preliminary data.</text>
</comment>
<keyword evidence="3" id="KW-1185">Reference proteome</keyword>
<organism evidence="2 3">
    <name type="scientific">Mycena belliarum</name>
    <dbReference type="NCBI Taxonomy" id="1033014"/>
    <lineage>
        <taxon>Eukaryota</taxon>
        <taxon>Fungi</taxon>
        <taxon>Dikarya</taxon>
        <taxon>Basidiomycota</taxon>
        <taxon>Agaricomycotina</taxon>
        <taxon>Agaricomycetes</taxon>
        <taxon>Agaricomycetidae</taxon>
        <taxon>Agaricales</taxon>
        <taxon>Marasmiineae</taxon>
        <taxon>Mycenaceae</taxon>
        <taxon>Mycena</taxon>
    </lineage>
</organism>
<dbReference type="AlphaFoldDB" id="A0AAD6XFN8"/>
<evidence type="ECO:0000259" key="1">
    <source>
        <dbReference type="Pfam" id="PF20153"/>
    </source>
</evidence>
<sequence>MEKHPPQGPIPVLDTPGDEPCAQIWSVYISEAEKYDKALVDSWRGNMNGILIFAGLSATEAHNL</sequence>
<protein>
    <recommendedName>
        <fullName evidence="1">DUF6535 domain-containing protein</fullName>
    </recommendedName>
</protein>
<dbReference type="InterPro" id="IPR045338">
    <property type="entry name" value="DUF6535"/>
</dbReference>
<name>A0AAD6XFN8_9AGAR</name>
<dbReference type="Pfam" id="PF20153">
    <property type="entry name" value="DUF6535"/>
    <property type="match status" value="1"/>
</dbReference>
<reference evidence="2" key="1">
    <citation type="submission" date="2023-03" db="EMBL/GenBank/DDBJ databases">
        <title>Massive genome expansion in bonnet fungi (Mycena s.s.) driven by repeated elements and novel gene families across ecological guilds.</title>
        <authorList>
            <consortium name="Lawrence Berkeley National Laboratory"/>
            <person name="Harder C.B."/>
            <person name="Miyauchi S."/>
            <person name="Viragh M."/>
            <person name="Kuo A."/>
            <person name="Thoen E."/>
            <person name="Andreopoulos B."/>
            <person name="Lu D."/>
            <person name="Skrede I."/>
            <person name="Drula E."/>
            <person name="Henrissat B."/>
            <person name="Morin E."/>
            <person name="Kohler A."/>
            <person name="Barry K."/>
            <person name="LaButti K."/>
            <person name="Morin E."/>
            <person name="Salamov A."/>
            <person name="Lipzen A."/>
            <person name="Mereny Z."/>
            <person name="Hegedus B."/>
            <person name="Baldrian P."/>
            <person name="Stursova M."/>
            <person name="Weitz H."/>
            <person name="Taylor A."/>
            <person name="Grigoriev I.V."/>
            <person name="Nagy L.G."/>
            <person name="Martin F."/>
            <person name="Kauserud H."/>
        </authorList>
    </citation>
    <scope>NUCLEOTIDE SEQUENCE</scope>
    <source>
        <strain evidence="2">CBHHK173m</strain>
    </source>
</reference>
<dbReference type="Proteomes" id="UP001222325">
    <property type="component" value="Unassembled WGS sequence"/>
</dbReference>
<proteinExistence type="predicted"/>
<accession>A0AAD6XFN8</accession>
<gene>
    <name evidence="2" type="ORF">B0H15DRAFT_955982</name>
</gene>
<dbReference type="EMBL" id="JARJCN010000086">
    <property type="protein sequence ID" value="KAJ7076006.1"/>
    <property type="molecule type" value="Genomic_DNA"/>
</dbReference>